<dbReference type="PROSITE" id="PS51910">
    <property type="entry name" value="GH18_2"/>
    <property type="match status" value="1"/>
</dbReference>
<dbReference type="InterPro" id="IPR011583">
    <property type="entry name" value="Chitinase_II/V-like_cat"/>
</dbReference>
<feature type="transmembrane region" description="Helical" evidence="1">
    <location>
        <begin position="6"/>
        <end position="27"/>
    </location>
</feature>
<dbReference type="EMBL" id="CDGJ01000058">
    <property type="protein sequence ID" value="CEJ07504.1"/>
    <property type="molecule type" value="Genomic_DNA"/>
</dbReference>
<keyword evidence="1" id="KW-0472">Membrane</keyword>
<dbReference type="PANTHER" id="PTHR46066">
    <property type="entry name" value="CHITINASE DOMAIN-CONTAINING PROTEIN 1 FAMILY MEMBER"/>
    <property type="match status" value="1"/>
</dbReference>
<dbReference type="Gene3D" id="3.10.50.10">
    <property type="match status" value="1"/>
</dbReference>
<feature type="domain" description="GH18" evidence="2">
    <location>
        <begin position="42"/>
        <end position="355"/>
    </location>
</feature>
<dbReference type="InterPro" id="IPR029070">
    <property type="entry name" value="Chitinase_insertion_sf"/>
</dbReference>
<dbReference type="Pfam" id="PF00704">
    <property type="entry name" value="Glyco_hydro_18"/>
    <property type="match status" value="1"/>
</dbReference>
<organism evidence="3 4">
    <name type="scientific">Acididesulfobacillus acetoxydans</name>
    <dbReference type="NCBI Taxonomy" id="1561005"/>
    <lineage>
        <taxon>Bacteria</taxon>
        <taxon>Bacillati</taxon>
        <taxon>Bacillota</taxon>
        <taxon>Clostridia</taxon>
        <taxon>Eubacteriales</taxon>
        <taxon>Peptococcaceae</taxon>
        <taxon>Acididesulfobacillus</taxon>
    </lineage>
</organism>
<comment type="caution">
    <text evidence="3">The sequence shown here is derived from an EMBL/GenBank/DDBJ whole genome shotgun (WGS) entry which is preliminary data.</text>
</comment>
<keyword evidence="4" id="KW-1185">Reference proteome</keyword>
<sequence>MTLEVFAVRAWVGLLSLVLFWVVPVCFTSAYHKAEGGSAVALKALAFYNGLDERAGGFGYLERYGSLLTYLAVFQIGIESNGQLNGRVSPVLIQEAHHMGVKVLPVFSNIGRQGQFSVPVLSRLMRDSAFSDLVWQNIRNSVLSMHCYGVNLDLERARSEDRALFTRFLNDWGQRFQREKLAVTLNVPAKTSDEPQKAWSGVFDYTSISQNMNAVIVMAYEEHWPGSPPGSVASLPWVTAVVDYALENMPADKIFLGLGLYGYDWSERGGARALSYRRALEIAGRYRAPLHWDAQQHSTYFTYETTGVRHTVYFEDPRSTGEKLDLAQDRGLAGVAIWDLDLSYPEFWEVLRRYV</sequence>
<reference evidence="3" key="1">
    <citation type="submission" date="2014-11" db="EMBL/GenBank/DDBJ databases">
        <authorList>
            <person name="Hornung B.V."/>
        </authorList>
    </citation>
    <scope>NUCLEOTIDE SEQUENCE</scope>
    <source>
        <strain evidence="3">INE</strain>
    </source>
</reference>
<dbReference type="Gene3D" id="3.20.20.80">
    <property type="entry name" value="Glycosidases"/>
    <property type="match status" value="1"/>
</dbReference>
<protein>
    <submittedName>
        <fullName evidence="3">Spore germination protein YaaH</fullName>
    </submittedName>
</protein>
<keyword evidence="1" id="KW-1133">Transmembrane helix</keyword>
<dbReference type="Proteomes" id="UP001071230">
    <property type="component" value="Unassembled WGS sequence"/>
</dbReference>
<dbReference type="InterPro" id="IPR017853">
    <property type="entry name" value="GH"/>
</dbReference>
<evidence type="ECO:0000313" key="4">
    <source>
        <dbReference type="Proteomes" id="UP001071230"/>
    </source>
</evidence>
<gene>
    <name evidence="3" type="ORF">DEACI_1970</name>
</gene>
<proteinExistence type="predicted"/>
<dbReference type="PANTHER" id="PTHR46066:SF2">
    <property type="entry name" value="CHITINASE DOMAIN-CONTAINING PROTEIN 1"/>
    <property type="match status" value="1"/>
</dbReference>
<dbReference type="InterPro" id="IPR001223">
    <property type="entry name" value="Glyco_hydro18_cat"/>
</dbReference>
<keyword evidence="1" id="KW-0812">Transmembrane</keyword>
<evidence type="ECO:0000313" key="3">
    <source>
        <dbReference type="EMBL" id="CEJ07504.1"/>
    </source>
</evidence>
<dbReference type="SMART" id="SM00636">
    <property type="entry name" value="Glyco_18"/>
    <property type="match status" value="1"/>
</dbReference>
<evidence type="ECO:0000259" key="2">
    <source>
        <dbReference type="PROSITE" id="PS51910"/>
    </source>
</evidence>
<accession>A0ABM9RDA9</accession>
<dbReference type="SUPFAM" id="SSF51445">
    <property type="entry name" value="(Trans)glycosidases"/>
    <property type="match status" value="1"/>
</dbReference>
<evidence type="ECO:0000256" key="1">
    <source>
        <dbReference type="SAM" id="Phobius"/>
    </source>
</evidence>
<name>A0ABM9RDA9_9FIRM</name>